<dbReference type="GO" id="GO:0009003">
    <property type="term" value="F:signal peptidase activity"/>
    <property type="evidence" value="ECO:0007669"/>
    <property type="project" value="UniProtKB-EC"/>
</dbReference>
<dbReference type="AlphaFoldDB" id="A0A937I4D6"/>
<dbReference type="PANTHER" id="PTHR43390">
    <property type="entry name" value="SIGNAL PEPTIDASE I"/>
    <property type="match status" value="1"/>
</dbReference>
<organism evidence="9 10">
    <name type="scientific">SAR86 cluster bacterium</name>
    <dbReference type="NCBI Taxonomy" id="2030880"/>
    <lineage>
        <taxon>Bacteria</taxon>
        <taxon>Pseudomonadati</taxon>
        <taxon>Pseudomonadota</taxon>
        <taxon>Gammaproteobacteria</taxon>
        <taxon>SAR86 cluster</taxon>
    </lineage>
</organism>
<dbReference type="PRINTS" id="PR00727">
    <property type="entry name" value="LEADERPTASE"/>
</dbReference>
<evidence type="ECO:0000256" key="4">
    <source>
        <dbReference type="ARBA" id="ARBA00019232"/>
    </source>
</evidence>
<dbReference type="CDD" id="cd06530">
    <property type="entry name" value="S26_SPase_I"/>
    <property type="match status" value="1"/>
</dbReference>
<evidence type="ECO:0000313" key="9">
    <source>
        <dbReference type="EMBL" id="MBL6811618.1"/>
    </source>
</evidence>
<dbReference type="SUPFAM" id="SSF51306">
    <property type="entry name" value="LexA/Signal peptidase"/>
    <property type="match status" value="1"/>
</dbReference>
<comment type="catalytic activity">
    <reaction evidence="1 7">
        <text>Cleavage of hydrophobic, N-terminal signal or leader sequences from secreted and periplasmic proteins.</text>
        <dbReference type="EC" id="3.4.21.89"/>
    </reaction>
</comment>
<dbReference type="GO" id="GO:0016020">
    <property type="term" value="C:membrane"/>
    <property type="evidence" value="ECO:0007669"/>
    <property type="project" value="UniProtKB-SubCell"/>
</dbReference>
<accession>A0A937I4D6</accession>
<dbReference type="PANTHER" id="PTHR43390:SF1">
    <property type="entry name" value="CHLOROPLAST PROCESSING PEPTIDASE"/>
    <property type="match status" value="1"/>
</dbReference>
<comment type="subcellular location">
    <subcellularLocation>
        <location evidence="7">Membrane</location>
        <topology evidence="7">Multi-pass membrane protein</topology>
    </subcellularLocation>
</comment>
<dbReference type="GO" id="GO:0006465">
    <property type="term" value="P:signal peptide processing"/>
    <property type="evidence" value="ECO:0007669"/>
    <property type="project" value="InterPro"/>
</dbReference>
<reference evidence="9" key="1">
    <citation type="submission" date="2020-10" db="EMBL/GenBank/DDBJ databases">
        <title>Microbiome of the Black Sea water column analyzed by genome centric metagenomics.</title>
        <authorList>
            <person name="Cabello-Yeves P.J."/>
            <person name="Callieri C."/>
            <person name="Picazo A."/>
            <person name="Mehrshad M."/>
            <person name="Haro-Moreno J.M."/>
            <person name="Roda-Garcia J."/>
            <person name="Dzembekova N."/>
            <person name="Slabakova V."/>
            <person name="Slabakova N."/>
            <person name="Moncheva S."/>
            <person name="Rodriguez-Valera F."/>
        </authorList>
    </citation>
    <scope>NUCLEOTIDE SEQUENCE</scope>
    <source>
        <strain evidence="9">BS307-5m-G49</strain>
    </source>
</reference>
<evidence type="ECO:0000256" key="2">
    <source>
        <dbReference type="ARBA" id="ARBA00009370"/>
    </source>
</evidence>
<feature type="active site" evidence="6">
    <location>
        <position position="114"/>
    </location>
</feature>
<dbReference type="EC" id="3.4.21.89" evidence="3 7"/>
<dbReference type="EMBL" id="JADHQC010000006">
    <property type="protein sequence ID" value="MBL6811618.1"/>
    <property type="molecule type" value="Genomic_DNA"/>
</dbReference>
<evidence type="ECO:0000256" key="1">
    <source>
        <dbReference type="ARBA" id="ARBA00000677"/>
    </source>
</evidence>
<gene>
    <name evidence="9" type="primary">lepB</name>
    <name evidence="9" type="ORF">ISQ63_01895</name>
</gene>
<dbReference type="NCBIfam" id="TIGR02227">
    <property type="entry name" value="sigpep_I_bact"/>
    <property type="match status" value="1"/>
</dbReference>
<dbReference type="InterPro" id="IPR019533">
    <property type="entry name" value="Peptidase_S26"/>
</dbReference>
<feature type="transmembrane region" description="Helical" evidence="7">
    <location>
        <begin position="57"/>
        <end position="75"/>
    </location>
</feature>
<evidence type="ECO:0000259" key="8">
    <source>
        <dbReference type="Pfam" id="PF10502"/>
    </source>
</evidence>
<dbReference type="Proteomes" id="UP000744438">
    <property type="component" value="Unassembled WGS sequence"/>
</dbReference>
<evidence type="ECO:0000256" key="3">
    <source>
        <dbReference type="ARBA" id="ARBA00013208"/>
    </source>
</evidence>
<comment type="similarity">
    <text evidence="2 7">Belongs to the peptidase S26 family.</text>
</comment>
<feature type="transmembrane region" description="Helical" evidence="7">
    <location>
        <begin position="6"/>
        <end position="22"/>
    </location>
</feature>
<evidence type="ECO:0000256" key="7">
    <source>
        <dbReference type="RuleBase" id="RU362042"/>
    </source>
</evidence>
<keyword evidence="5 7" id="KW-0378">Hydrolase</keyword>
<dbReference type="GO" id="GO:0004252">
    <property type="term" value="F:serine-type endopeptidase activity"/>
    <property type="evidence" value="ECO:0007669"/>
    <property type="project" value="InterPro"/>
</dbReference>
<evidence type="ECO:0000256" key="5">
    <source>
        <dbReference type="ARBA" id="ARBA00022801"/>
    </source>
</evidence>
<dbReference type="PROSITE" id="PS00761">
    <property type="entry name" value="SPASE_I_3"/>
    <property type="match status" value="1"/>
</dbReference>
<proteinExistence type="inferred from homology"/>
<sequence length="326" mass="38057">MYESILIISVIIISILFTAWVYSEKKLDGNFSKTISTVSFPFPLLALYAVFKLNISFGYILVGLTLVSLVIWIISRRTDLVNLQKEARSFFLILLGITIFRSFIYEPFQIPTESMIPQIQVGDFLVVDKFSYGLKNPIGKSTWFETREPKKGEMVAFIPEHTICSSPIENAYPEKNFDSSQEYLWQRYSEACTPLGLTFVKRLMAKEGDEVIYRNKELIVNGEKLKREFLSSNDDEVYLKEFYQDKSYTIRLLENYRNQLTYGAERKWVVPKDYYFVMGDNRDNSADSRSWGFVPKQNIVGKPAFIWMHWECLTCLPSFSRNKFLN</sequence>
<name>A0A937I4D6_9GAMM</name>
<keyword evidence="7" id="KW-0472">Membrane</keyword>
<feature type="transmembrane region" description="Helical" evidence="7">
    <location>
        <begin position="87"/>
        <end position="105"/>
    </location>
</feature>
<dbReference type="Pfam" id="PF10502">
    <property type="entry name" value="Peptidase_S26"/>
    <property type="match status" value="1"/>
</dbReference>
<feature type="transmembrane region" description="Helical" evidence="7">
    <location>
        <begin position="34"/>
        <end position="51"/>
    </location>
</feature>
<evidence type="ECO:0000313" key="10">
    <source>
        <dbReference type="Proteomes" id="UP000744438"/>
    </source>
</evidence>
<keyword evidence="7" id="KW-0645">Protease</keyword>
<dbReference type="Gene3D" id="2.10.109.10">
    <property type="entry name" value="Umud Fragment, subunit A"/>
    <property type="match status" value="1"/>
</dbReference>
<feature type="domain" description="Peptidase S26" evidence="8">
    <location>
        <begin position="87"/>
        <end position="308"/>
    </location>
</feature>
<dbReference type="InterPro" id="IPR019758">
    <property type="entry name" value="Pept_S26A_signal_pept_1_CS"/>
</dbReference>
<protein>
    <recommendedName>
        <fullName evidence="4 7">Signal peptidase I</fullName>
        <ecNumber evidence="3 7">3.4.21.89</ecNumber>
    </recommendedName>
</protein>
<dbReference type="InterPro" id="IPR000223">
    <property type="entry name" value="Pept_S26A_signal_pept_1"/>
</dbReference>
<dbReference type="InterPro" id="IPR036286">
    <property type="entry name" value="LexA/Signal_pep-like_sf"/>
</dbReference>
<comment type="caution">
    <text evidence="9">The sequence shown here is derived from an EMBL/GenBank/DDBJ whole genome shotgun (WGS) entry which is preliminary data.</text>
</comment>
<keyword evidence="7" id="KW-0812">Transmembrane</keyword>
<feature type="active site" evidence="6">
    <location>
        <position position="201"/>
    </location>
</feature>
<evidence type="ECO:0000256" key="6">
    <source>
        <dbReference type="PIRSR" id="PIRSR600223-1"/>
    </source>
</evidence>
<keyword evidence="7" id="KW-1133">Transmembrane helix</keyword>